<dbReference type="Gene3D" id="3.90.120.10">
    <property type="entry name" value="DNA Methylase, subunit A, domain 2"/>
    <property type="match status" value="1"/>
</dbReference>
<evidence type="ECO:0000256" key="5">
    <source>
        <dbReference type="PROSITE-ProRule" id="PRU01016"/>
    </source>
</evidence>
<accession>A0A2P6FE13</accession>
<feature type="active site" evidence="5">
    <location>
        <position position="185"/>
    </location>
</feature>
<dbReference type="OrthoDB" id="9813719at2"/>
<dbReference type="AlphaFoldDB" id="A0A2P6FE13"/>
<dbReference type="GO" id="GO:0003886">
    <property type="term" value="F:DNA (cytosine-5-)-methyltransferase activity"/>
    <property type="evidence" value="ECO:0007669"/>
    <property type="project" value="UniProtKB-EC"/>
</dbReference>
<dbReference type="PRINTS" id="PR00105">
    <property type="entry name" value="C5METTRFRASE"/>
</dbReference>
<evidence type="ECO:0000313" key="8">
    <source>
        <dbReference type="EMBL" id="PQM31706.1"/>
    </source>
</evidence>
<dbReference type="STRING" id="2138.SMSRO_v1c14830"/>
<evidence type="ECO:0000256" key="4">
    <source>
        <dbReference type="ARBA" id="ARBA00022747"/>
    </source>
</evidence>
<evidence type="ECO:0000313" key="9">
    <source>
        <dbReference type="Proteomes" id="UP000031565"/>
    </source>
</evidence>
<evidence type="ECO:0000256" key="7">
    <source>
        <dbReference type="RuleBase" id="RU000417"/>
    </source>
</evidence>
<comment type="similarity">
    <text evidence="5 6">Belongs to the class I-like SAM-binding methyltransferase superfamily. C5-methyltransferase family.</text>
</comment>
<proteinExistence type="inferred from homology"/>
<dbReference type="InterPro" id="IPR018117">
    <property type="entry name" value="C5_DNA_meth_AS"/>
</dbReference>
<evidence type="ECO:0000256" key="6">
    <source>
        <dbReference type="RuleBase" id="RU000416"/>
    </source>
</evidence>
<keyword evidence="1 5" id="KW-0489">Methyltransferase</keyword>
<dbReference type="GO" id="GO:0044027">
    <property type="term" value="P:negative regulation of gene expression via chromosomal CpG island methylation"/>
    <property type="evidence" value="ECO:0007669"/>
    <property type="project" value="TreeGrafter"/>
</dbReference>
<keyword evidence="3 5" id="KW-0949">S-adenosyl-L-methionine</keyword>
<dbReference type="GO" id="GO:0032259">
    <property type="term" value="P:methylation"/>
    <property type="evidence" value="ECO:0007669"/>
    <property type="project" value="UniProtKB-KW"/>
</dbReference>
<keyword evidence="9" id="KW-1185">Reference proteome</keyword>
<keyword evidence="2 5" id="KW-0808">Transferase</keyword>
<dbReference type="GO" id="GO:0003677">
    <property type="term" value="F:DNA binding"/>
    <property type="evidence" value="ECO:0007669"/>
    <property type="project" value="TreeGrafter"/>
</dbReference>
<dbReference type="Proteomes" id="UP000031565">
    <property type="component" value="Unassembled WGS sequence"/>
</dbReference>
<protein>
    <recommendedName>
        <fullName evidence="7">Cytosine-specific methyltransferase</fullName>
        <ecNumber evidence="7">2.1.1.37</ecNumber>
    </recommendedName>
</protein>
<name>A0A2P6FE13_9MOLU</name>
<dbReference type="InterPro" id="IPR050390">
    <property type="entry name" value="C5-Methyltransferase"/>
</dbReference>
<evidence type="ECO:0000256" key="3">
    <source>
        <dbReference type="ARBA" id="ARBA00022691"/>
    </source>
</evidence>
<dbReference type="InterPro" id="IPR029063">
    <property type="entry name" value="SAM-dependent_MTases_sf"/>
</dbReference>
<dbReference type="EMBL" id="JTLV02000001">
    <property type="protein sequence ID" value="PQM31706.1"/>
    <property type="molecule type" value="Genomic_DNA"/>
</dbReference>
<evidence type="ECO:0000256" key="2">
    <source>
        <dbReference type="ARBA" id="ARBA00022679"/>
    </source>
</evidence>
<dbReference type="SUPFAM" id="SSF53335">
    <property type="entry name" value="S-adenosyl-L-methionine-dependent methyltransferases"/>
    <property type="match status" value="1"/>
</dbReference>
<dbReference type="GO" id="GO:0009307">
    <property type="term" value="P:DNA restriction-modification system"/>
    <property type="evidence" value="ECO:0007669"/>
    <property type="project" value="UniProtKB-KW"/>
</dbReference>
<reference evidence="8 9" key="1">
    <citation type="journal article" date="2015" name="MBio">
        <title>Genome sequence of the Drosophila melanogaster male-killing Spiroplasma strain MSRO endosymbiont.</title>
        <authorList>
            <person name="Paredes J.C."/>
            <person name="Herren J.K."/>
            <person name="Schupfer F."/>
            <person name="Marin R."/>
            <person name="Claverol S."/>
            <person name="Kuo C.H."/>
            <person name="Lemaitre B."/>
            <person name="Beven L."/>
        </authorList>
    </citation>
    <scope>NUCLEOTIDE SEQUENCE [LARGE SCALE GENOMIC DNA]</scope>
    <source>
        <strain evidence="8 9">MSRO</strain>
    </source>
</reference>
<dbReference type="PANTHER" id="PTHR10629">
    <property type="entry name" value="CYTOSINE-SPECIFIC METHYLTRANSFERASE"/>
    <property type="match status" value="1"/>
</dbReference>
<comment type="caution">
    <text evidence="8">The sequence shown here is derived from an EMBL/GenBank/DDBJ whole genome shotgun (WGS) entry which is preliminary data.</text>
</comment>
<sequence length="423" mass="48588">MRQEFLTIKEIAELEQKSLKTIRRAIASNELLAEKKGGNFYSVNKEEYYRWKTADHKINKIPDRIKYFNKNIEYQDTKFINILPEMKIIDGWNNKNNKNGLKFLDLFSGAGGLSCGMVMAGFTPVYSVEILQCAVNTYKKNFINSGRFPNENIETRDIKDAKIKQNVIKKCKEEQVDVIVGGFPCQGFSMAGNRVVADPRNSLYLDMLEIVKQINPKFVVMENVEGLRSMLNGKIEKMIISDYQDIGYNISVHTLNAADYGVAQQRKRVIFIANNIGLVNYHPEPIFNENNYKTLGQELERFLYIDENKDINHIFTNHTEEMKKRLSKVPEGKSLYKNYSDAWKKSPWNKTSCTIKENHGGVNIHPKLPRVLTPRELAALQSFPDDFIFEGTKKWQLLQIGNAVPPLLSKAIALAVYKTLKNK</sequence>
<gene>
    <name evidence="8" type="primary">haeIIIM</name>
    <name evidence="8" type="ORF">SMSRO_SF015570</name>
</gene>
<dbReference type="Gene3D" id="3.40.50.150">
    <property type="entry name" value="Vaccinia Virus protein VP39"/>
    <property type="match status" value="1"/>
</dbReference>
<evidence type="ECO:0000256" key="1">
    <source>
        <dbReference type="ARBA" id="ARBA00022603"/>
    </source>
</evidence>
<dbReference type="PANTHER" id="PTHR10629:SF52">
    <property type="entry name" value="DNA (CYTOSINE-5)-METHYLTRANSFERASE 1"/>
    <property type="match status" value="1"/>
</dbReference>
<dbReference type="NCBIfam" id="TIGR00675">
    <property type="entry name" value="dcm"/>
    <property type="match status" value="1"/>
</dbReference>
<dbReference type="RefSeq" id="WP_040093724.1">
    <property type="nucleotide sequence ID" value="NZ_CM020866.1"/>
</dbReference>
<dbReference type="Pfam" id="PF00145">
    <property type="entry name" value="DNA_methylase"/>
    <property type="match status" value="1"/>
</dbReference>
<comment type="catalytic activity">
    <reaction evidence="7">
        <text>a 2'-deoxycytidine in DNA + S-adenosyl-L-methionine = a 5-methyl-2'-deoxycytidine in DNA + S-adenosyl-L-homocysteine + H(+)</text>
        <dbReference type="Rhea" id="RHEA:13681"/>
        <dbReference type="Rhea" id="RHEA-COMP:11369"/>
        <dbReference type="Rhea" id="RHEA-COMP:11370"/>
        <dbReference type="ChEBI" id="CHEBI:15378"/>
        <dbReference type="ChEBI" id="CHEBI:57856"/>
        <dbReference type="ChEBI" id="CHEBI:59789"/>
        <dbReference type="ChEBI" id="CHEBI:85452"/>
        <dbReference type="ChEBI" id="CHEBI:85454"/>
        <dbReference type="EC" id="2.1.1.37"/>
    </reaction>
</comment>
<dbReference type="InterPro" id="IPR001525">
    <property type="entry name" value="C5_MeTfrase"/>
</dbReference>
<dbReference type="EC" id="2.1.1.37" evidence="7"/>
<organism evidence="8 9">
    <name type="scientific">Spiroplasma poulsonii</name>
    <dbReference type="NCBI Taxonomy" id="2138"/>
    <lineage>
        <taxon>Bacteria</taxon>
        <taxon>Bacillati</taxon>
        <taxon>Mycoplasmatota</taxon>
        <taxon>Mollicutes</taxon>
        <taxon>Entomoplasmatales</taxon>
        <taxon>Spiroplasmataceae</taxon>
        <taxon>Spiroplasma</taxon>
    </lineage>
</organism>
<dbReference type="PROSITE" id="PS00094">
    <property type="entry name" value="C5_MTASE_1"/>
    <property type="match status" value="1"/>
</dbReference>
<keyword evidence="4" id="KW-0680">Restriction system</keyword>
<dbReference type="PROSITE" id="PS51679">
    <property type="entry name" value="SAM_MT_C5"/>
    <property type="match status" value="1"/>
</dbReference>